<accession>A0A501WDK0</accession>
<dbReference type="AlphaFoldDB" id="A0A501WDK0"/>
<dbReference type="EMBL" id="VFRQ01000006">
    <property type="protein sequence ID" value="TPE43586.1"/>
    <property type="molecule type" value="Genomic_DNA"/>
</dbReference>
<organism evidence="2 3">
    <name type="scientific">Pontibacter mangrovi</name>
    <dbReference type="NCBI Taxonomy" id="2589816"/>
    <lineage>
        <taxon>Bacteria</taxon>
        <taxon>Pseudomonadati</taxon>
        <taxon>Bacteroidota</taxon>
        <taxon>Cytophagia</taxon>
        <taxon>Cytophagales</taxon>
        <taxon>Hymenobacteraceae</taxon>
        <taxon>Pontibacter</taxon>
    </lineage>
</organism>
<dbReference type="Proteomes" id="UP000316727">
    <property type="component" value="Unassembled WGS sequence"/>
</dbReference>
<evidence type="ECO:0000313" key="2">
    <source>
        <dbReference type="EMBL" id="TPE43586.1"/>
    </source>
</evidence>
<dbReference type="RefSeq" id="WP_140621889.1">
    <property type="nucleotide sequence ID" value="NZ_VFRQ01000006.1"/>
</dbReference>
<protein>
    <submittedName>
        <fullName evidence="2">Uncharacterized protein</fullName>
    </submittedName>
</protein>
<proteinExistence type="predicted"/>
<keyword evidence="3" id="KW-1185">Reference proteome</keyword>
<dbReference type="OrthoDB" id="9922060at2"/>
<name>A0A501WDK0_9BACT</name>
<evidence type="ECO:0000313" key="3">
    <source>
        <dbReference type="Proteomes" id="UP000316727"/>
    </source>
</evidence>
<evidence type="ECO:0000256" key="1">
    <source>
        <dbReference type="SAM" id="Phobius"/>
    </source>
</evidence>
<sequence length="144" mass="16843">MKKKIPFKKRFLLSLPLLLIGSGFVIWLILKPEYDYHYYKLNDCENSYLTAIIYWEPGERGVILAKGKHENLPTNDFLIYRGLSGFDAYFRAVATCENGTVIVNSIEHFFYNQKGSKDIKPRILYSDTYKELREEGNGIEIELY</sequence>
<keyword evidence="1" id="KW-1133">Transmembrane helix</keyword>
<feature type="transmembrane region" description="Helical" evidence="1">
    <location>
        <begin position="12"/>
        <end position="30"/>
    </location>
</feature>
<comment type="caution">
    <text evidence="2">The sequence shown here is derived from an EMBL/GenBank/DDBJ whole genome shotgun (WGS) entry which is preliminary data.</text>
</comment>
<keyword evidence="1" id="KW-0812">Transmembrane</keyword>
<keyword evidence="1" id="KW-0472">Membrane</keyword>
<gene>
    <name evidence="2" type="ORF">FJM65_12585</name>
</gene>
<reference evidence="2 3" key="1">
    <citation type="submission" date="2019-06" db="EMBL/GenBank/DDBJ databases">
        <title>A novel bacterium of genus Pontibacter, isolated from marine sediment.</title>
        <authorList>
            <person name="Huang H."/>
            <person name="Mo K."/>
            <person name="Hu Y."/>
        </authorList>
    </citation>
    <scope>NUCLEOTIDE SEQUENCE [LARGE SCALE GENOMIC DNA]</scope>
    <source>
        <strain evidence="2 3">HB172049</strain>
    </source>
</reference>